<gene>
    <name evidence="8" type="ORF">GCM10010470_45280</name>
</gene>
<dbReference type="InterPro" id="IPR012951">
    <property type="entry name" value="BBE"/>
</dbReference>
<evidence type="ECO:0000256" key="4">
    <source>
        <dbReference type="ARBA" id="ARBA00022827"/>
    </source>
</evidence>
<organism evidence="8 9">
    <name type="scientific">Saccharopolyspora taberi</name>
    <dbReference type="NCBI Taxonomy" id="60895"/>
    <lineage>
        <taxon>Bacteria</taxon>
        <taxon>Bacillati</taxon>
        <taxon>Actinomycetota</taxon>
        <taxon>Actinomycetes</taxon>
        <taxon>Pseudonocardiales</taxon>
        <taxon>Pseudonocardiaceae</taxon>
        <taxon>Saccharopolyspora</taxon>
    </lineage>
</organism>
<dbReference type="InterPro" id="IPR050416">
    <property type="entry name" value="FAD-linked_Oxidoreductase"/>
</dbReference>
<feature type="domain" description="FAD-binding PCMH-type" evidence="7">
    <location>
        <begin position="77"/>
        <end position="257"/>
    </location>
</feature>
<keyword evidence="4" id="KW-0274">FAD</keyword>
<evidence type="ECO:0000313" key="8">
    <source>
        <dbReference type="EMBL" id="GAA2805025.1"/>
    </source>
</evidence>
<comment type="similarity">
    <text evidence="2">Belongs to the oxygen-dependent FAD-linked oxidoreductase family.</text>
</comment>
<sequence length="567" mass="61990">MGGVGLRAFAVPDLWGENNMAKLDGQRIPAANSSAPPTGALATSERSGISKGSDEPPVVRPGDSRYEDLNSGFNRRWVARPDEIWLPSTADEVLEAVQTAVDKGKRVTVCGGGHCFEDFVFNPDVELVINMTRMDRVYFDAGYGAFAVEAGGTLLNVYEELYHGWGVTIPAGACYSVGIGGHICGGGFGLLSRKHGLTVDHLYGVDVVVVNAEGRAERVIATREEDDPNRELYWAHTGAGGGNFGVVLRYLLRSPGADGTEPARALPAPPREVYAIELSWPWSGITREGFGGLVDFYGRWVVEHSDPGSAHASFCSWMSLNHKSNGKVTILAQMDATVPGAADLVAEYVSAANRAIGLGGDVVVDPKANAPIVHEHSRIQRLPWLRATRYIGTGSKDQTDPNTRGKQASAYLRKPFPQEHIDTIYEHLTDDSYSNTLAGLVIASLGAKISTVDPVATAVAHRDSILKVSYETYWYDPAEDEDNIAWVRNLYGAVYADTGGVPVPNDVTDGCYINYPNGDITDPRFNRSSVPWFELYYKSNYPRLQRVKSRWDPRNVFHHRQSVRPPH</sequence>
<evidence type="ECO:0000256" key="2">
    <source>
        <dbReference type="ARBA" id="ARBA00005466"/>
    </source>
</evidence>
<proteinExistence type="inferred from homology"/>
<dbReference type="InterPro" id="IPR036318">
    <property type="entry name" value="FAD-bd_PCMH-like_sf"/>
</dbReference>
<dbReference type="Gene3D" id="3.40.462.20">
    <property type="match status" value="1"/>
</dbReference>
<reference evidence="8 9" key="1">
    <citation type="journal article" date="2019" name="Int. J. Syst. Evol. Microbiol.">
        <title>The Global Catalogue of Microorganisms (GCM) 10K type strain sequencing project: providing services to taxonomists for standard genome sequencing and annotation.</title>
        <authorList>
            <consortium name="The Broad Institute Genomics Platform"/>
            <consortium name="The Broad Institute Genome Sequencing Center for Infectious Disease"/>
            <person name="Wu L."/>
            <person name="Ma J."/>
        </authorList>
    </citation>
    <scope>NUCLEOTIDE SEQUENCE [LARGE SCALE GENOMIC DNA]</scope>
    <source>
        <strain evidence="8 9">JCM 9383</strain>
    </source>
</reference>
<evidence type="ECO:0000256" key="1">
    <source>
        <dbReference type="ARBA" id="ARBA00001974"/>
    </source>
</evidence>
<dbReference type="PROSITE" id="PS51387">
    <property type="entry name" value="FAD_PCMH"/>
    <property type="match status" value="1"/>
</dbReference>
<protein>
    <submittedName>
        <fullName evidence="8">BBE domain-containing protein</fullName>
    </submittedName>
</protein>
<dbReference type="Pfam" id="PF01565">
    <property type="entry name" value="FAD_binding_4"/>
    <property type="match status" value="1"/>
</dbReference>
<dbReference type="SUPFAM" id="SSF56176">
    <property type="entry name" value="FAD-binding/transporter-associated domain-like"/>
    <property type="match status" value="1"/>
</dbReference>
<dbReference type="Pfam" id="PF08031">
    <property type="entry name" value="BBE"/>
    <property type="match status" value="1"/>
</dbReference>
<dbReference type="EMBL" id="BAAAUX010000019">
    <property type="protein sequence ID" value="GAA2805025.1"/>
    <property type="molecule type" value="Genomic_DNA"/>
</dbReference>
<feature type="region of interest" description="Disordered" evidence="6">
    <location>
        <begin position="28"/>
        <end position="61"/>
    </location>
</feature>
<evidence type="ECO:0000256" key="6">
    <source>
        <dbReference type="SAM" id="MobiDB-lite"/>
    </source>
</evidence>
<evidence type="ECO:0000259" key="7">
    <source>
        <dbReference type="PROSITE" id="PS51387"/>
    </source>
</evidence>
<evidence type="ECO:0000313" key="9">
    <source>
        <dbReference type="Proteomes" id="UP001500979"/>
    </source>
</evidence>
<dbReference type="PANTHER" id="PTHR42973:SF39">
    <property type="entry name" value="FAD-BINDING PCMH-TYPE DOMAIN-CONTAINING PROTEIN"/>
    <property type="match status" value="1"/>
</dbReference>
<keyword evidence="5" id="KW-0560">Oxidoreductase</keyword>
<comment type="cofactor">
    <cofactor evidence="1">
        <name>FAD</name>
        <dbReference type="ChEBI" id="CHEBI:57692"/>
    </cofactor>
</comment>
<dbReference type="PANTHER" id="PTHR42973">
    <property type="entry name" value="BINDING OXIDOREDUCTASE, PUTATIVE (AFU_ORTHOLOGUE AFUA_1G17690)-RELATED"/>
    <property type="match status" value="1"/>
</dbReference>
<keyword evidence="9" id="KW-1185">Reference proteome</keyword>
<dbReference type="InterPro" id="IPR006093">
    <property type="entry name" value="Oxy_OxRdtase_FAD_BS"/>
</dbReference>
<comment type="caution">
    <text evidence="8">The sequence shown here is derived from an EMBL/GenBank/DDBJ whole genome shotgun (WGS) entry which is preliminary data.</text>
</comment>
<dbReference type="PROSITE" id="PS00862">
    <property type="entry name" value="OX2_COVAL_FAD"/>
    <property type="match status" value="1"/>
</dbReference>
<dbReference type="InterPro" id="IPR016169">
    <property type="entry name" value="FAD-bd_PCMH_sub2"/>
</dbReference>
<keyword evidence="3" id="KW-0285">Flavoprotein</keyword>
<name>A0ABN3VH93_9PSEU</name>
<dbReference type="Proteomes" id="UP001500979">
    <property type="component" value="Unassembled WGS sequence"/>
</dbReference>
<dbReference type="Gene3D" id="3.30.465.10">
    <property type="match status" value="1"/>
</dbReference>
<dbReference type="InterPro" id="IPR006094">
    <property type="entry name" value="Oxid_FAD_bind_N"/>
</dbReference>
<accession>A0ABN3VH93</accession>
<dbReference type="InterPro" id="IPR016166">
    <property type="entry name" value="FAD-bd_PCMH"/>
</dbReference>
<evidence type="ECO:0000256" key="3">
    <source>
        <dbReference type="ARBA" id="ARBA00022630"/>
    </source>
</evidence>
<evidence type="ECO:0000256" key="5">
    <source>
        <dbReference type="ARBA" id="ARBA00023002"/>
    </source>
</evidence>